<accession>A0A812GIJ1</accession>
<sequence length="138" mass="14923">MALPWKHGLVHSTQVFVRLLLSLAVSHAIAREVCDDISMLQQSMYKPSDAPLALMATATEAPTTTTEAPVLTPPPPPKATRVNVVGVTGIIASFDAETKDGTINKVTEICKARGFIESGECKTCNQNWPSATMCSFYW</sequence>
<organism evidence="2 3">
    <name type="scientific">Symbiodinium natans</name>
    <dbReference type="NCBI Taxonomy" id="878477"/>
    <lineage>
        <taxon>Eukaryota</taxon>
        <taxon>Sar</taxon>
        <taxon>Alveolata</taxon>
        <taxon>Dinophyceae</taxon>
        <taxon>Suessiales</taxon>
        <taxon>Symbiodiniaceae</taxon>
        <taxon>Symbiodinium</taxon>
    </lineage>
</organism>
<gene>
    <name evidence="2" type="ORF">SNAT2548_LOCUS521</name>
</gene>
<evidence type="ECO:0000256" key="1">
    <source>
        <dbReference type="SAM" id="SignalP"/>
    </source>
</evidence>
<feature type="signal peptide" evidence="1">
    <location>
        <begin position="1"/>
        <end position="30"/>
    </location>
</feature>
<feature type="chain" id="PRO_5032469123" evidence="1">
    <location>
        <begin position="31"/>
        <end position="138"/>
    </location>
</feature>
<proteinExistence type="predicted"/>
<evidence type="ECO:0000313" key="2">
    <source>
        <dbReference type="EMBL" id="CAE6922591.1"/>
    </source>
</evidence>
<protein>
    <submittedName>
        <fullName evidence="2">Uncharacterized protein</fullName>
    </submittedName>
</protein>
<keyword evidence="3" id="KW-1185">Reference proteome</keyword>
<dbReference type="EMBL" id="CAJNDS010000025">
    <property type="protein sequence ID" value="CAE6922591.1"/>
    <property type="molecule type" value="Genomic_DNA"/>
</dbReference>
<keyword evidence="1" id="KW-0732">Signal</keyword>
<dbReference type="AlphaFoldDB" id="A0A812GIJ1"/>
<name>A0A812GIJ1_9DINO</name>
<dbReference type="Proteomes" id="UP000604046">
    <property type="component" value="Unassembled WGS sequence"/>
</dbReference>
<evidence type="ECO:0000313" key="3">
    <source>
        <dbReference type="Proteomes" id="UP000604046"/>
    </source>
</evidence>
<comment type="caution">
    <text evidence="2">The sequence shown here is derived from an EMBL/GenBank/DDBJ whole genome shotgun (WGS) entry which is preliminary data.</text>
</comment>
<reference evidence="2" key="1">
    <citation type="submission" date="2021-02" db="EMBL/GenBank/DDBJ databases">
        <authorList>
            <person name="Dougan E. K."/>
            <person name="Rhodes N."/>
            <person name="Thang M."/>
            <person name="Chan C."/>
        </authorList>
    </citation>
    <scope>NUCLEOTIDE SEQUENCE</scope>
</reference>